<accession>A0A4Y1MX62</accession>
<evidence type="ECO:0000256" key="1">
    <source>
        <dbReference type="SAM" id="MobiDB-lite"/>
    </source>
</evidence>
<name>A0A4Y1MX62_9PROT</name>
<gene>
    <name evidence="2" type="ORF">RADP37_04924</name>
</gene>
<dbReference type="EMBL" id="CP025189">
    <property type="protein sequence ID" value="AWV22113.1"/>
    <property type="molecule type" value="Genomic_DNA"/>
</dbReference>
<reference evidence="2" key="1">
    <citation type="submission" date="2017-12" db="EMBL/GenBank/DDBJ databases">
        <authorList>
            <person name="Martens C."/>
            <person name="Dahlstrom E."/>
            <person name="Barbian K."/>
            <person name="Sykora L."/>
            <person name="Ricklefs S."/>
            <person name="Bruno D."/>
            <person name="Anzick I."/>
            <person name="Myles I."/>
            <person name="Datta S.K."/>
        </authorList>
    </citation>
    <scope>NUCLEOTIDE SEQUENCE</scope>
    <source>
        <strain evidence="2">AD2</strain>
    </source>
</reference>
<proteinExistence type="predicted"/>
<evidence type="ECO:0000313" key="2">
    <source>
        <dbReference type="EMBL" id="AWV22113.1"/>
    </source>
</evidence>
<dbReference type="AlphaFoldDB" id="A0A4Y1MX62"/>
<organism evidence="2">
    <name type="scientific">Roseomonas mucosa</name>
    <dbReference type="NCBI Taxonomy" id="207340"/>
    <lineage>
        <taxon>Bacteria</taxon>
        <taxon>Pseudomonadati</taxon>
        <taxon>Pseudomonadota</taxon>
        <taxon>Alphaproteobacteria</taxon>
        <taxon>Acetobacterales</taxon>
        <taxon>Roseomonadaceae</taxon>
        <taxon>Roseomonas</taxon>
    </lineage>
</organism>
<sequence>MRHSHCQTGPLRQLQREAGADSDPDRQEPLFENGEPAHLLCQAREGRRARVLAATSPIAWCGEKCRGRRASRPPLPPPIRPPLAYEPRGIPQGSSEEIGGRTAVHRLRHHPNLGYPRAPVRVTVAYEKRGPSGIREDDLWPSPKTAMIESYAPWWDWAGCMPAASRNIFADPPLLAAVDNLGLPQVGWRRGGAWIPHYGSTDGPAPSPAESMEIDLD</sequence>
<feature type="region of interest" description="Disordered" evidence="1">
    <location>
        <begin position="1"/>
        <end position="32"/>
    </location>
</feature>
<feature type="region of interest" description="Disordered" evidence="1">
    <location>
        <begin position="67"/>
        <end position="88"/>
    </location>
</feature>
<feature type="compositionally biased region" description="Basic and acidic residues" evidence="1">
    <location>
        <begin position="14"/>
        <end position="29"/>
    </location>
</feature>
<protein>
    <submittedName>
        <fullName evidence="2">Uncharacterized protein</fullName>
    </submittedName>
</protein>